<dbReference type="PANTHER" id="PTHR30158">
    <property type="entry name" value="ACRA/E-RELATED COMPONENT OF DRUG EFFLUX TRANSPORTER"/>
    <property type="match status" value="1"/>
</dbReference>
<evidence type="ECO:0000313" key="9">
    <source>
        <dbReference type="EMBL" id="BAO31387.1"/>
    </source>
</evidence>
<evidence type="ECO:0000259" key="5">
    <source>
        <dbReference type="Pfam" id="PF25876"/>
    </source>
</evidence>
<dbReference type="InterPro" id="IPR058624">
    <property type="entry name" value="MdtA-like_HH"/>
</dbReference>
<dbReference type="KEGG" id="shd:SUTH_03617"/>
<dbReference type="Gene3D" id="1.10.287.470">
    <property type="entry name" value="Helix hairpin bin"/>
    <property type="match status" value="1"/>
</dbReference>
<dbReference type="HOGENOM" id="CLU_018816_2_1_4"/>
<dbReference type="InterPro" id="IPR058625">
    <property type="entry name" value="MdtA-like_BSH"/>
</dbReference>
<feature type="domain" description="Multidrug resistance protein MdtA-like C-terminal permuted SH3" evidence="8">
    <location>
        <begin position="288"/>
        <end position="348"/>
    </location>
</feature>
<evidence type="ECO:0000256" key="2">
    <source>
        <dbReference type="ARBA" id="ARBA00009477"/>
    </source>
</evidence>
<feature type="region of interest" description="Disordered" evidence="4">
    <location>
        <begin position="351"/>
        <end position="395"/>
    </location>
</feature>
<dbReference type="InterPro" id="IPR058626">
    <property type="entry name" value="MdtA-like_b-barrel"/>
</dbReference>
<dbReference type="GO" id="GO:0005886">
    <property type="term" value="C:plasma membrane"/>
    <property type="evidence" value="ECO:0007669"/>
    <property type="project" value="UniProtKB-SubCell"/>
</dbReference>
<evidence type="ECO:0000259" key="8">
    <source>
        <dbReference type="Pfam" id="PF25967"/>
    </source>
</evidence>
<reference evidence="9 10" key="1">
    <citation type="journal article" date="2014" name="Syst. Appl. Microbiol.">
        <title>Complete genomes of freshwater sulfur oxidizers Sulfuricella denitrificans skB26 and Sulfuritalea hydrogenivorans sk43H: genetic insights into the sulfur oxidation pathway of betaproteobacteria.</title>
        <authorList>
            <person name="Watanabe T."/>
            <person name="Kojima H."/>
            <person name="Fukui M."/>
        </authorList>
    </citation>
    <scope>NUCLEOTIDE SEQUENCE [LARGE SCALE GENOMIC DNA]</scope>
    <source>
        <strain evidence="9">DSM22779</strain>
    </source>
</reference>
<organism evidence="9 10">
    <name type="scientific">Sulfuritalea hydrogenivorans sk43H</name>
    <dbReference type="NCBI Taxonomy" id="1223802"/>
    <lineage>
        <taxon>Bacteria</taxon>
        <taxon>Pseudomonadati</taxon>
        <taxon>Pseudomonadota</taxon>
        <taxon>Betaproteobacteria</taxon>
        <taxon>Nitrosomonadales</taxon>
        <taxon>Sterolibacteriaceae</taxon>
        <taxon>Sulfuritalea</taxon>
    </lineage>
</organism>
<feature type="domain" description="Multidrug resistance protein MdtA-like alpha-helical hairpin" evidence="5">
    <location>
        <begin position="98"/>
        <end position="152"/>
    </location>
</feature>
<comment type="similarity">
    <text evidence="2">Belongs to the membrane fusion protein (MFP) (TC 8.A.1) family.</text>
</comment>
<dbReference type="Proteomes" id="UP000031637">
    <property type="component" value="Chromosome"/>
</dbReference>
<evidence type="ECO:0000256" key="3">
    <source>
        <dbReference type="SAM" id="Coils"/>
    </source>
</evidence>
<dbReference type="GO" id="GO:0046677">
    <property type="term" value="P:response to antibiotic"/>
    <property type="evidence" value="ECO:0007669"/>
    <property type="project" value="TreeGrafter"/>
</dbReference>
<dbReference type="GO" id="GO:0022857">
    <property type="term" value="F:transmembrane transporter activity"/>
    <property type="evidence" value="ECO:0007669"/>
    <property type="project" value="InterPro"/>
</dbReference>
<evidence type="ECO:0000256" key="1">
    <source>
        <dbReference type="ARBA" id="ARBA00004196"/>
    </source>
</evidence>
<keyword evidence="10" id="KW-1185">Reference proteome</keyword>
<sequence>MRKTLPLLVLALLAACGDDGKKGPPGAPPGAGMPPPEVDVITIAAGSATITQDLPGRLQAVRSAQVRARVEGVVEKRLFAEGTDIAAGTPLFQIDARTYQAQAAAADADLAAAKAVFDRYTPLLAIKAVSQQEFDAAQARVKQAEAAAAKAKLDQENAVPPAPISGRIGRALVTEGALVGKGEATHLVTIEQLDPIRVEFSQSYSDLLRLQQAVKSGKQKKADSAKVELVLEDGSLYPEKGRLQFTDLAVDPNSGAVILRAEFPNPRRDLLPGTFVRVRFPQTQLDEAIRVPQRAVQGGAQGQFVMTVDAEGKVAPRPIKTSAMSGGDFIVDSGLKGGEQVIVNGLQKARPGSAVKPVPWTPGAPLLAAPPGAGKPAEAVPGAAAPGTKPSEEKK</sequence>
<dbReference type="PROSITE" id="PS51257">
    <property type="entry name" value="PROKAR_LIPOPROTEIN"/>
    <property type="match status" value="1"/>
</dbReference>
<dbReference type="SUPFAM" id="SSF111369">
    <property type="entry name" value="HlyD-like secretion proteins"/>
    <property type="match status" value="1"/>
</dbReference>
<feature type="domain" description="Multidrug resistance protein MdtA-like beta-barrel" evidence="7">
    <location>
        <begin position="195"/>
        <end position="280"/>
    </location>
</feature>
<dbReference type="AlphaFoldDB" id="W0SKF7"/>
<dbReference type="Gene3D" id="2.40.50.100">
    <property type="match status" value="1"/>
</dbReference>
<dbReference type="Pfam" id="PF25944">
    <property type="entry name" value="Beta-barrel_RND"/>
    <property type="match status" value="1"/>
</dbReference>
<dbReference type="Pfam" id="PF25876">
    <property type="entry name" value="HH_MFP_RND"/>
    <property type="match status" value="1"/>
</dbReference>
<dbReference type="Gene3D" id="2.40.30.170">
    <property type="match status" value="1"/>
</dbReference>
<feature type="coiled-coil region" evidence="3">
    <location>
        <begin position="127"/>
        <end position="154"/>
    </location>
</feature>
<dbReference type="OrthoDB" id="9783047at2"/>
<name>W0SKF7_9PROT</name>
<comment type="subcellular location">
    <subcellularLocation>
        <location evidence="1">Cell envelope</location>
    </subcellularLocation>
</comment>
<gene>
    <name evidence="9" type="ORF">SUTH_03617</name>
</gene>
<keyword evidence="3" id="KW-0175">Coiled coil</keyword>
<dbReference type="NCBIfam" id="TIGR01730">
    <property type="entry name" value="RND_mfp"/>
    <property type="match status" value="1"/>
</dbReference>
<dbReference type="Pfam" id="PF25967">
    <property type="entry name" value="RND-MFP_C"/>
    <property type="match status" value="1"/>
</dbReference>
<evidence type="ECO:0000259" key="6">
    <source>
        <dbReference type="Pfam" id="PF25917"/>
    </source>
</evidence>
<evidence type="ECO:0000256" key="4">
    <source>
        <dbReference type="SAM" id="MobiDB-lite"/>
    </source>
</evidence>
<proteinExistence type="inferred from homology"/>
<accession>W0SKF7</accession>
<dbReference type="PANTHER" id="PTHR30158:SF3">
    <property type="entry name" value="MULTIDRUG EFFLUX PUMP SUBUNIT ACRA-RELATED"/>
    <property type="match status" value="1"/>
</dbReference>
<dbReference type="EMBL" id="AP012547">
    <property type="protein sequence ID" value="BAO31387.1"/>
    <property type="molecule type" value="Genomic_DNA"/>
</dbReference>
<evidence type="ECO:0000313" key="10">
    <source>
        <dbReference type="Proteomes" id="UP000031637"/>
    </source>
</evidence>
<dbReference type="Gene3D" id="2.40.420.20">
    <property type="match status" value="1"/>
</dbReference>
<dbReference type="InterPro" id="IPR006143">
    <property type="entry name" value="RND_pump_MFP"/>
</dbReference>
<dbReference type="FunFam" id="2.40.420.20:FF:000001">
    <property type="entry name" value="Efflux RND transporter periplasmic adaptor subunit"/>
    <property type="match status" value="1"/>
</dbReference>
<feature type="domain" description="Multidrug resistance protein MdtA-like barrel-sandwich hybrid" evidence="6">
    <location>
        <begin position="62"/>
        <end position="190"/>
    </location>
</feature>
<feature type="compositionally biased region" description="Low complexity" evidence="4">
    <location>
        <begin position="363"/>
        <end position="387"/>
    </location>
</feature>
<dbReference type="STRING" id="1223802.SUTH_03617"/>
<dbReference type="InterPro" id="IPR058627">
    <property type="entry name" value="MdtA-like_C"/>
</dbReference>
<dbReference type="Pfam" id="PF25917">
    <property type="entry name" value="BSH_RND"/>
    <property type="match status" value="1"/>
</dbReference>
<protein>
    <submittedName>
        <fullName evidence="9">RND family efflux transporter MFP subunit</fullName>
    </submittedName>
</protein>
<evidence type="ECO:0000259" key="7">
    <source>
        <dbReference type="Pfam" id="PF25944"/>
    </source>
</evidence>